<feature type="domain" description="HTH araC/xylS-type" evidence="4">
    <location>
        <begin position="209"/>
        <end position="308"/>
    </location>
</feature>
<dbReference type="SUPFAM" id="SSF51215">
    <property type="entry name" value="Regulatory protein AraC"/>
    <property type="match status" value="1"/>
</dbReference>
<gene>
    <name evidence="5" type="ORF">PRIO_3386</name>
</gene>
<proteinExistence type="predicted"/>
<evidence type="ECO:0000256" key="3">
    <source>
        <dbReference type="ARBA" id="ARBA00023163"/>
    </source>
</evidence>
<sequence>MIREGAVWSRCSFEKMFEKQDMLERLDICIEWGHYEIKVLRFHLTSFPAGKVIDFHKHAEFEFHFIPRGRGKVILSGQQYSLSEGMLYLTGPGVIHYQEADAGEAMDELCLHVDITAKERKGVDPWEAAEAEETMVKLRALPVVPAYDYHRAMYCFLEAYEACDGKLLGYYTSIKQLVISILLKTIRAYDSGDNRAEAPVRNMAAYRYEYAVQYMEANHKTPVTLDNVAEKLHISSRQLQRIFKQVQPERPFSRILEEIRLQAVCRALEENLSSIEQIAQDSGFTNANYLHAVFRKRLGMTPAAFRALRQQSNSK</sequence>
<dbReference type="SUPFAM" id="SSF46689">
    <property type="entry name" value="Homeodomain-like"/>
    <property type="match status" value="2"/>
</dbReference>
<dbReference type="Proteomes" id="UP000033163">
    <property type="component" value="Chromosome I"/>
</dbReference>
<evidence type="ECO:0000256" key="2">
    <source>
        <dbReference type="ARBA" id="ARBA00023125"/>
    </source>
</evidence>
<evidence type="ECO:0000256" key="1">
    <source>
        <dbReference type="ARBA" id="ARBA00023015"/>
    </source>
</evidence>
<dbReference type="PANTHER" id="PTHR43280">
    <property type="entry name" value="ARAC-FAMILY TRANSCRIPTIONAL REGULATOR"/>
    <property type="match status" value="1"/>
</dbReference>
<dbReference type="SMART" id="SM00342">
    <property type="entry name" value="HTH_ARAC"/>
    <property type="match status" value="1"/>
</dbReference>
<evidence type="ECO:0000259" key="4">
    <source>
        <dbReference type="PROSITE" id="PS01124"/>
    </source>
</evidence>
<reference evidence="6" key="1">
    <citation type="submission" date="2015-03" db="EMBL/GenBank/DDBJ databases">
        <authorList>
            <person name="Wibberg D."/>
        </authorList>
    </citation>
    <scope>NUCLEOTIDE SEQUENCE [LARGE SCALE GENOMIC DNA]</scope>
</reference>
<dbReference type="InterPro" id="IPR009057">
    <property type="entry name" value="Homeodomain-like_sf"/>
</dbReference>
<dbReference type="PROSITE" id="PS01124">
    <property type="entry name" value="HTH_ARAC_FAMILY_2"/>
    <property type="match status" value="1"/>
</dbReference>
<evidence type="ECO:0000313" key="5">
    <source>
        <dbReference type="EMBL" id="CQR55789.1"/>
    </source>
</evidence>
<dbReference type="HOGENOM" id="CLU_000445_88_3_9"/>
<dbReference type="InterPro" id="IPR037923">
    <property type="entry name" value="HTH-like"/>
</dbReference>
<dbReference type="InterPro" id="IPR018060">
    <property type="entry name" value="HTH_AraC"/>
</dbReference>
<organism evidence="5 6">
    <name type="scientific">Paenibacillus riograndensis SBR5</name>
    <dbReference type="NCBI Taxonomy" id="1073571"/>
    <lineage>
        <taxon>Bacteria</taxon>
        <taxon>Bacillati</taxon>
        <taxon>Bacillota</taxon>
        <taxon>Bacilli</taxon>
        <taxon>Bacillales</taxon>
        <taxon>Paenibacillaceae</taxon>
        <taxon>Paenibacillus</taxon>
        <taxon>Paenibacillus sonchi group</taxon>
    </lineage>
</organism>
<protein>
    <submittedName>
        <fullName evidence="5">Transcriptional regulator, AraC family</fullName>
    </submittedName>
</protein>
<accession>A0A0E4CWY5</accession>
<dbReference type="EMBL" id="LN831776">
    <property type="protein sequence ID" value="CQR55789.1"/>
    <property type="molecule type" value="Genomic_DNA"/>
</dbReference>
<dbReference type="STRING" id="483937.AMQ84_00885"/>
<dbReference type="CDD" id="cd02208">
    <property type="entry name" value="cupin_RmlC-like"/>
    <property type="match status" value="1"/>
</dbReference>
<dbReference type="InterPro" id="IPR014710">
    <property type="entry name" value="RmlC-like_jellyroll"/>
</dbReference>
<evidence type="ECO:0000313" key="6">
    <source>
        <dbReference type="Proteomes" id="UP000033163"/>
    </source>
</evidence>
<dbReference type="Pfam" id="PF12833">
    <property type="entry name" value="HTH_18"/>
    <property type="match status" value="1"/>
</dbReference>
<dbReference type="AlphaFoldDB" id="A0A0E4CWY5"/>
<keyword evidence="3" id="KW-0804">Transcription</keyword>
<dbReference type="RefSeq" id="WP_046503599.1">
    <property type="nucleotide sequence ID" value="NZ_AGBD01000109.1"/>
</dbReference>
<dbReference type="Gene3D" id="1.10.10.60">
    <property type="entry name" value="Homeodomain-like"/>
    <property type="match status" value="1"/>
</dbReference>
<name>A0A0E4CWY5_9BACL</name>
<dbReference type="Gene3D" id="2.60.120.10">
    <property type="entry name" value="Jelly Rolls"/>
    <property type="match status" value="1"/>
</dbReference>
<dbReference type="PANTHER" id="PTHR43280:SF2">
    <property type="entry name" value="HTH-TYPE TRANSCRIPTIONAL REGULATOR EXSA"/>
    <property type="match status" value="1"/>
</dbReference>
<dbReference type="PATRIC" id="fig|1073571.4.peg.3613"/>
<dbReference type="KEGG" id="pri:PRIO_3386"/>
<dbReference type="InterPro" id="IPR003313">
    <property type="entry name" value="AraC-bd"/>
</dbReference>
<dbReference type="PROSITE" id="PS00041">
    <property type="entry name" value="HTH_ARAC_FAMILY_1"/>
    <property type="match status" value="1"/>
</dbReference>
<dbReference type="Pfam" id="PF02311">
    <property type="entry name" value="AraC_binding"/>
    <property type="match status" value="1"/>
</dbReference>
<dbReference type="InterPro" id="IPR018062">
    <property type="entry name" value="HTH_AraC-typ_CS"/>
</dbReference>
<dbReference type="GO" id="GO:0003700">
    <property type="term" value="F:DNA-binding transcription factor activity"/>
    <property type="evidence" value="ECO:0007669"/>
    <property type="project" value="InterPro"/>
</dbReference>
<keyword evidence="1" id="KW-0805">Transcription regulation</keyword>
<keyword evidence="2" id="KW-0238">DNA-binding</keyword>
<dbReference type="GO" id="GO:0043565">
    <property type="term" value="F:sequence-specific DNA binding"/>
    <property type="evidence" value="ECO:0007669"/>
    <property type="project" value="InterPro"/>
</dbReference>